<comment type="caution">
    <text evidence="2">The sequence shown here is derived from an EMBL/GenBank/DDBJ whole genome shotgun (WGS) entry which is preliminary data.</text>
</comment>
<dbReference type="GO" id="GO:0003714">
    <property type="term" value="F:transcription corepressor activity"/>
    <property type="evidence" value="ECO:0007669"/>
    <property type="project" value="InterPro"/>
</dbReference>
<protein>
    <submittedName>
        <fullName evidence="2">Uncharacterized protein</fullName>
    </submittedName>
</protein>
<dbReference type="InterPro" id="IPR015943">
    <property type="entry name" value="WD40/YVTN_repeat-like_dom_sf"/>
</dbReference>
<sequence>MVAAGMMYERSMLAGNAVLRGHTKELHSVFWDFNGEYLVSVSEDSVRVWSLASGECVHELNSNGNKFHSCVFHPSYSTLLVIGGYQTMELWNMAENKSMTVKAHDG</sequence>
<reference evidence="2 3" key="1">
    <citation type="submission" date="2020-10" db="EMBL/GenBank/DDBJ databases">
        <title>The Coptis chinensis genome and diversification of protoberbering-type alkaloids.</title>
        <authorList>
            <person name="Wang B."/>
            <person name="Shu S."/>
            <person name="Song C."/>
            <person name="Liu Y."/>
        </authorList>
    </citation>
    <scope>NUCLEOTIDE SEQUENCE [LARGE SCALE GENOMIC DNA]</scope>
    <source>
        <strain evidence="2">HL-2020</strain>
        <tissue evidence="2">Leaf</tissue>
    </source>
</reference>
<dbReference type="EMBL" id="JADFTS010000004">
    <property type="protein sequence ID" value="KAF9608685.1"/>
    <property type="molecule type" value="Genomic_DNA"/>
</dbReference>
<dbReference type="PANTHER" id="PTHR44376">
    <property type="entry name" value="TRANSCRIPTIONAL REGULATOR OF FILAMENTOUS GROWTH FLO8"/>
    <property type="match status" value="1"/>
</dbReference>
<dbReference type="AlphaFoldDB" id="A0A835HYY0"/>
<dbReference type="Pfam" id="PF00400">
    <property type="entry name" value="WD40"/>
    <property type="match status" value="1"/>
</dbReference>
<dbReference type="InterPro" id="IPR044716">
    <property type="entry name" value="LEUNIG-like"/>
</dbReference>
<dbReference type="PANTHER" id="PTHR44376:SF5">
    <property type="entry name" value="TRANSCRIPTIONAL COREPRESSOR LEUNIG ISOFORM X1"/>
    <property type="match status" value="1"/>
</dbReference>
<dbReference type="SUPFAM" id="SSF50978">
    <property type="entry name" value="WD40 repeat-like"/>
    <property type="match status" value="1"/>
</dbReference>
<evidence type="ECO:0000313" key="3">
    <source>
        <dbReference type="Proteomes" id="UP000631114"/>
    </source>
</evidence>
<accession>A0A835HYY0</accession>
<organism evidence="2 3">
    <name type="scientific">Coptis chinensis</name>
    <dbReference type="NCBI Taxonomy" id="261450"/>
    <lineage>
        <taxon>Eukaryota</taxon>
        <taxon>Viridiplantae</taxon>
        <taxon>Streptophyta</taxon>
        <taxon>Embryophyta</taxon>
        <taxon>Tracheophyta</taxon>
        <taxon>Spermatophyta</taxon>
        <taxon>Magnoliopsida</taxon>
        <taxon>Ranunculales</taxon>
        <taxon>Ranunculaceae</taxon>
        <taxon>Coptidoideae</taxon>
        <taxon>Coptis</taxon>
    </lineage>
</organism>
<keyword evidence="1" id="KW-0853">WD repeat</keyword>
<keyword evidence="3" id="KW-1185">Reference proteome</keyword>
<dbReference type="PROSITE" id="PS50082">
    <property type="entry name" value="WD_REPEATS_2"/>
    <property type="match status" value="1"/>
</dbReference>
<dbReference type="OrthoDB" id="5600002at2759"/>
<feature type="repeat" description="WD" evidence="1">
    <location>
        <begin position="19"/>
        <end position="59"/>
    </location>
</feature>
<dbReference type="SMART" id="SM00320">
    <property type="entry name" value="WD40"/>
    <property type="match status" value="2"/>
</dbReference>
<evidence type="ECO:0000256" key="1">
    <source>
        <dbReference type="PROSITE-ProRule" id="PRU00221"/>
    </source>
</evidence>
<gene>
    <name evidence="2" type="ORF">IFM89_010469</name>
</gene>
<evidence type="ECO:0000313" key="2">
    <source>
        <dbReference type="EMBL" id="KAF9608685.1"/>
    </source>
</evidence>
<dbReference type="InterPro" id="IPR001680">
    <property type="entry name" value="WD40_rpt"/>
</dbReference>
<proteinExistence type="predicted"/>
<name>A0A835HYY0_9MAGN</name>
<dbReference type="Proteomes" id="UP000631114">
    <property type="component" value="Unassembled WGS sequence"/>
</dbReference>
<dbReference type="InterPro" id="IPR036322">
    <property type="entry name" value="WD40_repeat_dom_sf"/>
</dbReference>
<dbReference type="Gene3D" id="2.130.10.10">
    <property type="entry name" value="YVTN repeat-like/Quinoprotein amine dehydrogenase"/>
    <property type="match status" value="1"/>
</dbReference>